<name>A0A1U2FU97_9MYCO</name>
<evidence type="ECO:0000313" key="2">
    <source>
        <dbReference type="Proteomes" id="UP000190074"/>
    </source>
</evidence>
<protein>
    <submittedName>
        <fullName evidence="1">Uncharacterized protein</fullName>
    </submittedName>
</protein>
<organism evidence="1 2">
    <name type="scientific">Mycobacteroides abscessus subsp. massiliense</name>
    <dbReference type="NCBI Taxonomy" id="1962118"/>
    <lineage>
        <taxon>Bacteria</taxon>
        <taxon>Bacillati</taxon>
        <taxon>Actinomycetota</taxon>
        <taxon>Actinomycetes</taxon>
        <taxon>Mycobacteriales</taxon>
        <taxon>Mycobacteriaceae</taxon>
        <taxon>Mycobacteroides</taxon>
        <taxon>Mycobacteroides abscessus</taxon>
    </lineage>
</organism>
<sequence>MHQWTIGELGFQVGDRHELTLGKLDHVVAPVHDLDLVGLELGDDVPGLVVPVGIEYVGGDVGAFEVAAEHRFGFHEQLAARVRLVGGEVTELRHVDQLVVDDGRALNAAVAHDDAGLGGAVAIGDTGIEAGFDEGGQFLGQWGRAAHDCQNTPAEQVFADIGLDIGIKGGQVGRRIKPGTAFNLVAVALEKHVAHAGHECHHGGAGKRDVFEQRGHVAGRGKVSQAAAGQRSDQTPASHHMAHRHEIKVDQRNFGLGAQRVGPQPGLGDHLFAIGGALGSSGASRGVDHQGQRVGTLLCGEQRRIRQGAPVPDRQGYRVYRNRQAGLGDPVLCGFETFALRVDTGMIVKDGDVPQRRRGEHRFHCRIEQLGAYRQYGRFRFGQDRGPVGCRCAGLQWNRHRAKVDACQVDSGVVHAGEAEHRDEVPGPYRSGGIVVPGGGQRAGHAPQLSVGDGLELGQRAQRRTAGGVGDELLDSVPERRTVRVPVHDRGDHLGETQTGLGDGGINRGIGLGGTELLIFGE</sequence>
<dbReference type="EMBL" id="FVGW01000009">
    <property type="protein sequence ID" value="SKM53255.1"/>
    <property type="molecule type" value="Genomic_DNA"/>
</dbReference>
<reference evidence="1 2" key="1">
    <citation type="submission" date="2016-11" db="EMBL/GenBank/DDBJ databases">
        <authorList>
            <consortium name="Pathogen Informatics"/>
        </authorList>
    </citation>
    <scope>NUCLEOTIDE SEQUENCE [LARGE SCALE GENOMIC DNA]</scope>
    <source>
        <strain evidence="1 2">911</strain>
    </source>
</reference>
<accession>A0A1U2FU97</accession>
<gene>
    <name evidence="1" type="ORF">SAMEA2259716_04375</name>
</gene>
<dbReference type="Proteomes" id="UP000190074">
    <property type="component" value="Unassembled WGS sequence"/>
</dbReference>
<proteinExistence type="predicted"/>
<dbReference type="AlphaFoldDB" id="A0A1U2FU97"/>
<evidence type="ECO:0000313" key="1">
    <source>
        <dbReference type="EMBL" id="SKM53255.1"/>
    </source>
</evidence>